<dbReference type="OrthoDB" id="6905263at2"/>
<dbReference type="RefSeq" id="WP_122315472.1">
    <property type="nucleotide sequence ID" value="NZ_RBRE01000036.1"/>
</dbReference>
<comment type="caution">
    <text evidence="1">The sequence shown here is derived from an EMBL/GenBank/DDBJ whole genome shotgun (WGS) entry which is preliminary data.</text>
</comment>
<organism evidence="1 2">
    <name type="scientific">Pseudomonas cichorii</name>
    <dbReference type="NCBI Taxonomy" id="36746"/>
    <lineage>
        <taxon>Bacteria</taxon>
        <taxon>Pseudomonadati</taxon>
        <taxon>Pseudomonadota</taxon>
        <taxon>Gammaproteobacteria</taxon>
        <taxon>Pseudomonadales</taxon>
        <taxon>Pseudomonadaceae</taxon>
        <taxon>Pseudomonas</taxon>
    </lineage>
</organism>
<protein>
    <submittedName>
        <fullName evidence="1">Uncharacterized protein</fullName>
    </submittedName>
</protein>
<name>A0A3M4M2D5_PSECI</name>
<evidence type="ECO:0000313" key="1">
    <source>
        <dbReference type="EMBL" id="RMQ47444.1"/>
    </source>
</evidence>
<reference evidence="1 2" key="1">
    <citation type="submission" date="2018-08" db="EMBL/GenBank/DDBJ databases">
        <title>Recombination of ecologically and evolutionarily significant loci maintains genetic cohesion in the Pseudomonas syringae species complex.</title>
        <authorList>
            <person name="Dillon M."/>
            <person name="Thakur S."/>
            <person name="Almeida R.N.D."/>
            <person name="Weir B.S."/>
            <person name="Guttman D.S."/>
        </authorList>
    </citation>
    <scope>NUCLEOTIDE SEQUENCE [LARGE SCALE GENOMIC DNA]</scope>
    <source>
        <strain evidence="1 2">ICMP 3353</strain>
    </source>
</reference>
<sequence>MAIIAKWALQAVALFLFAWMASVAAHWNSTMINGSGSDRLAQLNESALLSTAVSSKHAVAQDTAFVSQGE</sequence>
<accession>A0A3M4M2D5</accession>
<evidence type="ECO:0000313" key="2">
    <source>
        <dbReference type="Proteomes" id="UP000277236"/>
    </source>
</evidence>
<proteinExistence type="predicted"/>
<dbReference type="Proteomes" id="UP000277236">
    <property type="component" value="Unassembled WGS sequence"/>
</dbReference>
<dbReference type="AlphaFoldDB" id="A0A3M4M2D5"/>
<dbReference type="EMBL" id="RBRE01000036">
    <property type="protein sequence ID" value="RMQ47444.1"/>
    <property type="molecule type" value="Genomic_DNA"/>
</dbReference>
<gene>
    <name evidence="1" type="ORF">ALQ04_03883</name>
</gene>